<reference evidence="3" key="1">
    <citation type="submission" date="2022-11" db="UniProtKB">
        <authorList>
            <consortium name="WormBaseParasite"/>
        </authorList>
    </citation>
    <scope>IDENTIFICATION</scope>
</reference>
<protein>
    <submittedName>
        <fullName evidence="3">Uncharacterized protein</fullName>
    </submittedName>
</protein>
<proteinExistence type="predicted"/>
<feature type="region of interest" description="Disordered" evidence="1">
    <location>
        <begin position="50"/>
        <end position="79"/>
    </location>
</feature>
<evidence type="ECO:0000256" key="1">
    <source>
        <dbReference type="SAM" id="MobiDB-lite"/>
    </source>
</evidence>
<accession>A0A915L774</accession>
<dbReference type="AlphaFoldDB" id="A0A915L774"/>
<evidence type="ECO:0000313" key="3">
    <source>
        <dbReference type="WBParaSite" id="nRc.2.0.1.t46955-RA"/>
    </source>
</evidence>
<sequence>MNLFMIFSEKNRNPAADGLLPVPNKLPKLLTIVSTPNGSSGLTQVLRDRAEAQSHWQTPSRHIDRSGHMDDERHGSPTPTLARHWPSIDAWKPHDFWQAYLYGRNGTEYNRWNVTEKKGNFRCIQFDWKLPSVVSNKIAVTVGRFPQNYIRAIYTCLFRWNGIVRQQLSLKIHFRSETTPAILGKTTDGNVQPNRTERKLSFPSARLNSVPFGEKGTYK</sequence>
<dbReference type="WBParaSite" id="nRc.2.0.1.t46955-RA">
    <property type="protein sequence ID" value="nRc.2.0.1.t46955-RA"/>
    <property type="gene ID" value="nRc.2.0.1.g46955"/>
</dbReference>
<organism evidence="2 3">
    <name type="scientific">Romanomermis culicivorax</name>
    <name type="common">Nematode worm</name>
    <dbReference type="NCBI Taxonomy" id="13658"/>
    <lineage>
        <taxon>Eukaryota</taxon>
        <taxon>Metazoa</taxon>
        <taxon>Ecdysozoa</taxon>
        <taxon>Nematoda</taxon>
        <taxon>Enoplea</taxon>
        <taxon>Dorylaimia</taxon>
        <taxon>Mermithida</taxon>
        <taxon>Mermithoidea</taxon>
        <taxon>Mermithidae</taxon>
        <taxon>Romanomermis</taxon>
    </lineage>
</organism>
<dbReference type="Proteomes" id="UP000887565">
    <property type="component" value="Unplaced"/>
</dbReference>
<name>A0A915L774_ROMCU</name>
<evidence type="ECO:0000313" key="2">
    <source>
        <dbReference type="Proteomes" id="UP000887565"/>
    </source>
</evidence>
<feature type="compositionally biased region" description="Basic and acidic residues" evidence="1">
    <location>
        <begin position="61"/>
        <end position="75"/>
    </location>
</feature>
<keyword evidence="2" id="KW-1185">Reference proteome</keyword>